<dbReference type="RefSeq" id="WP_140964197.1">
    <property type="nucleotide sequence ID" value="NZ_VEVQ02000017.1"/>
</dbReference>
<dbReference type="Proteomes" id="UP000817854">
    <property type="component" value="Unassembled WGS sequence"/>
</dbReference>
<protein>
    <submittedName>
        <fullName evidence="2">Gliding motility-associated C-terminal domain-containing protein</fullName>
    </submittedName>
</protein>
<dbReference type="Pfam" id="PF13585">
    <property type="entry name" value="CHU_C"/>
    <property type="match status" value="1"/>
</dbReference>
<reference evidence="2 3" key="3">
    <citation type="submission" date="2020-02" db="EMBL/GenBank/DDBJ databases">
        <title>Flavobacterium profundi sp. nov., isolated from a deep-sea seamount.</title>
        <authorList>
            <person name="Zhang D.-C."/>
        </authorList>
    </citation>
    <scope>NUCLEOTIDE SEQUENCE [LARGE SCALE GENOMIC DNA]</scope>
    <source>
        <strain evidence="2 3">EC11</strain>
    </source>
</reference>
<accession>A0ABX0J0D9</accession>
<reference evidence="2 3" key="2">
    <citation type="submission" date="2019-05" db="EMBL/GenBank/DDBJ databases">
        <authorList>
            <person name="Lianzixin W."/>
        </authorList>
    </citation>
    <scope>NUCLEOTIDE SEQUENCE [LARGE SCALE GENOMIC DNA]</scope>
    <source>
        <strain evidence="2 3">EC11</strain>
    </source>
</reference>
<evidence type="ECO:0000313" key="3">
    <source>
        <dbReference type="Proteomes" id="UP000817854"/>
    </source>
</evidence>
<gene>
    <name evidence="2" type="ORF">FIA58_018550</name>
</gene>
<comment type="caution">
    <text evidence="2">The sequence shown here is derived from an EMBL/GenBank/DDBJ whole genome shotgun (WGS) entry which is preliminary data.</text>
</comment>
<feature type="non-terminal residue" evidence="2">
    <location>
        <position position="1"/>
    </location>
</feature>
<sequence>VNGYTGGVAGDVTTNDTLNGVAVVDTEITISVIADGGLTGVSIASNGTISVPAGTPAGTYNVTYQICENLNSTNCDTAIATIVVDAAVIDAIIDDFINTPIDGSVVSVGDVTSNDTLNGVLVNDTEITITLDDDGGLTGVSIDVTGNLIVSGVNVPSGIYTITYTICEILNPTNCDTTTATVVVLNEIIANDDGPTTITVDTTGPISGGSVLGNDTLNGVPVTITNTDVTLTADGPLSIDVDGNVTIAPNTPAGTYTITYQICETGANPTNCDTATATYIIITDADGDGVTNVDEIADGTDPNDFCDFVAANVTLPQSQEFLDADCDADGISNGDEYGPDPNDPFDSDGDGEYDFLDDNNISPSEDDLEIYNLVTPNGDNDNDVFVIRNIELYPNNSVEIYNRWGVLVYETTGYGQNGKYFKGVSEGRVTISQSSELPVGTYFYIVKYVKDNGQGKERSGYLYINR</sequence>
<proteinExistence type="predicted"/>
<feature type="region of interest" description="Disordered" evidence="1">
    <location>
        <begin position="325"/>
        <end position="352"/>
    </location>
</feature>
<dbReference type="EMBL" id="VEVQ02000017">
    <property type="protein sequence ID" value="NHN27686.1"/>
    <property type="molecule type" value="Genomic_DNA"/>
</dbReference>
<feature type="compositionally biased region" description="Acidic residues" evidence="1">
    <location>
        <begin position="343"/>
        <end position="352"/>
    </location>
</feature>
<organism evidence="2 3">
    <name type="scientific">Flavobacterium jejuense</name>
    <dbReference type="NCBI Taxonomy" id="1544455"/>
    <lineage>
        <taxon>Bacteria</taxon>
        <taxon>Pseudomonadati</taxon>
        <taxon>Bacteroidota</taxon>
        <taxon>Flavobacteriia</taxon>
        <taxon>Flavobacteriales</taxon>
        <taxon>Flavobacteriaceae</taxon>
        <taxon>Flavobacterium</taxon>
    </lineage>
</organism>
<dbReference type="InterPro" id="IPR026341">
    <property type="entry name" value="T9SS_type_B"/>
</dbReference>
<evidence type="ECO:0000256" key="1">
    <source>
        <dbReference type="SAM" id="MobiDB-lite"/>
    </source>
</evidence>
<keyword evidence="3" id="KW-1185">Reference proteome</keyword>
<dbReference type="NCBIfam" id="TIGR04131">
    <property type="entry name" value="Bac_Flav_CTERM"/>
    <property type="match status" value="1"/>
</dbReference>
<reference evidence="3" key="1">
    <citation type="submission" date="2019-05" db="EMBL/GenBank/DDBJ databases">
        <title>Flavobacterium profundi sp. nov., isolated from a deep-sea seamount.</title>
        <authorList>
            <person name="Zhang D.-C."/>
        </authorList>
    </citation>
    <scope>NUCLEOTIDE SEQUENCE [LARGE SCALE GENOMIC DNA]</scope>
    <source>
        <strain evidence="3">EC11</strain>
    </source>
</reference>
<evidence type="ECO:0000313" key="2">
    <source>
        <dbReference type="EMBL" id="NHN27686.1"/>
    </source>
</evidence>
<name>A0ABX0J0D9_9FLAO</name>